<dbReference type="Gene3D" id="3.30.70.1560">
    <property type="entry name" value="Alpha-L RNA-binding motif"/>
    <property type="match status" value="1"/>
</dbReference>
<evidence type="ECO:0000259" key="5">
    <source>
        <dbReference type="SMART" id="SM00363"/>
    </source>
</evidence>
<dbReference type="EMBL" id="DSYQ01000022">
    <property type="protein sequence ID" value="HGT71369.1"/>
    <property type="molecule type" value="Genomic_DNA"/>
</dbReference>
<dbReference type="InterPro" id="IPR000748">
    <property type="entry name" value="PsdUridine_synth_RsuA/RluB/E/F"/>
</dbReference>
<dbReference type="InterPro" id="IPR002942">
    <property type="entry name" value="S4_RNA-bd"/>
</dbReference>
<accession>A0A7C4M0W6</accession>
<dbReference type="CDD" id="cd00165">
    <property type="entry name" value="S4"/>
    <property type="match status" value="1"/>
</dbReference>
<keyword evidence="3" id="KW-0694">RNA-binding</keyword>
<keyword evidence="2 4" id="KW-0413">Isomerase</keyword>
<dbReference type="InterPro" id="IPR042092">
    <property type="entry name" value="PsdUridine_s_RsuA/RluB/E/F_cat"/>
</dbReference>
<dbReference type="PANTHER" id="PTHR47683">
    <property type="entry name" value="PSEUDOURIDINE SYNTHASE FAMILY PROTEIN-RELATED"/>
    <property type="match status" value="1"/>
</dbReference>
<evidence type="ECO:0000256" key="3">
    <source>
        <dbReference type="PROSITE-ProRule" id="PRU00182"/>
    </source>
</evidence>
<dbReference type="SUPFAM" id="SSF55120">
    <property type="entry name" value="Pseudouridine synthase"/>
    <property type="match status" value="1"/>
</dbReference>
<sequence length="242" mass="28011">MSEIRLNKFLAESGVSSRRRADELILMGRVRVGKKTVKEMGIKIDPEKEDIFIDGKKINIKKENIYYILNKPTGYITTAFDPFGRKKVTDLVPIKKRLYPVGRLDWDTSGLLVLTNDGDLTQRLTHPKYKKEKEYFVIALITNRYPKSNVKYLKKAFEGGVKLKEGIAKADKVDLLDQNGKKISFNITLHQGWNRQIRRMCEKVGLEVIALKRIRIGKLKLGDLKEGKYKKIEEKEIKKLFL</sequence>
<comment type="similarity">
    <text evidence="1 4">Belongs to the pseudouridine synthase RsuA family.</text>
</comment>
<dbReference type="CDD" id="cd02870">
    <property type="entry name" value="PseudoU_synth_RsuA_like"/>
    <property type="match status" value="1"/>
</dbReference>
<dbReference type="Pfam" id="PF01479">
    <property type="entry name" value="S4"/>
    <property type="match status" value="1"/>
</dbReference>
<dbReference type="GO" id="GO:0120159">
    <property type="term" value="F:rRNA pseudouridine synthase activity"/>
    <property type="evidence" value="ECO:0007669"/>
    <property type="project" value="UniProtKB-ARBA"/>
</dbReference>
<evidence type="ECO:0000256" key="4">
    <source>
        <dbReference type="RuleBase" id="RU003887"/>
    </source>
</evidence>
<dbReference type="GO" id="GO:0003723">
    <property type="term" value="F:RNA binding"/>
    <property type="evidence" value="ECO:0007669"/>
    <property type="project" value="UniProtKB-KW"/>
</dbReference>
<name>A0A7C4M0W6_UNCC3</name>
<dbReference type="Gene3D" id="3.10.290.10">
    <property type="entry name" value="RNA-binding S4 domain"/>
    <property type="match status" value="1"/>
</dbReference>
<dbReference type="PROSITE" id="PS50889">
    <property type="entry name" value="S4"/>
    <property type="match status" value="1"/>
</dbReference>
<dbReference type="PROSITE" id="PS01149">
    <property type="entry name" value="PSI_RSU"/>
    <property type="match status" value="1"/>
</dbReference>
<gene>
    <name evidence="6" type="ORF">ENT43_03865</name>
</gene>
<dbReference type="InterPro" id="IPR006145">
    <property type="entry name" value="PsdUridine_synth_RsuA/RluA"/>
</dbReference>
<dbReference type="EC" id="5.4.99.-" evidence="4"/>
<evidence type="ECO:0000313" key="6">
    <source>
        <dbReference type="EMBL" id="HGT71369.1"/>
    </source>
</evidence>
<proteinExistence type="inferred from homology"/>
<reference evidence="6" key="1">
    <citation type="journal article" date="2020" name="mSystems">
        <title>Genome- and Community-Level Interaction Insights into Carbon Utilization and Element Cycling Functions of Hydrothermarchaeota in Hydrothermal Sediment.</title>
        <authorList>
            <person name="Zhou Z."/>
            <person name="Liu Y."/>
            <person name="Xu W."/>
            <person name="Pan J."/>
            <person name="Luo Z.H."/>
            <person name="Li M."/>
        </authorList>
    </citation>
    <scope>NUCLEOTIDE SEQUENCE [LARGE SCALE GENOMIC DNA]</scope>
    <source>
        <strain evidence="6">SpSt-579</strain>
    </source>
</reference>
<evidence type="ECO:0000256" key="1">
    <source>
        <dbReference type="ARBA" id="ARBA00008348"/>
    </source>
</evidence>
<dbReference type="SUPFAM" id="SSF55174">
    <property type="entry name" value="Alpha-L RNA-binding motif"/>
    <property type="match status" value="1"/>
</dbReference>
<dbReference type="InterPro" id="IPR020103">
    <property type="entry name" value="PsdUridine_synth_cat_dom_sf"/>
</dbReference>
<dbReference type="Gene3D" id="3.30.70.580">
    <property type="entry name" value="Pseudouridine synthase I, catalytic domain, N-terminal subdomain"/>
    <property type="match status" value="1"/>
</dbReference>
<evidence type="ECO:0000256" key="2">
    <source>
        <dbReference type="ARBA" id="ARBA00023235"/>
    </source>
</evidence>
<protein>
    <recommendedName>
        <fullName evidence="4">Pseudouridine synthase</fullName>
        <ecNumber evidence="4">5.4.99.-</ecNumber>
    </recommendedName>
</protein>
<dbReference type="PANTHER" id="PTHR47683:SF2">
    <property type="entry name" value="RNA-BINDING S4 DOMAIN-CONTAINING PROTEIN"/>
    <property type="match status" value="1"/>
</dbReference>
<dbReference type="InterPro" id="IPR036986">
    <property type="entry name" value="S4_RNA-bd_sf"/>
</dbReference>
<dbReference type="FunFam" id="3.10.290.10:FF:000003">
    <property type="entry name" value="Pseudouridine synthase"/>
    <property type="match status" value="1"/>
</dbReference>
<dbReference type="GO" id="GO:0000455">
    <property type="term" value="P:enzyme-directed rRNA pseudouridine synthesis"/>
    <property type="evidence" value="ECO:0007669"/>
    <property type="project" value="UniProtKB-ARBA"/>
</dbReference>
<dbReference type="NCBIfam" id="TIGR00093">
    <property type="entry name" value="pseudouridine synthase"/>
    <property type="match status" value="1"/>
</dbReference>
<dbReference type="InterPro" id="IPR050343">
    <property type="entry name" value="RsuA_PseudoU_synthase"/>
</dbReference>
<dbReference type="AlphaFoldDB" id="A0A7C4M0W6"/>
<dbReference type="SMART" id="SM00363">
    <property type="entry name" value="S4"/>
    <property type="match status" value="1"/>
</dbReference>
<dbReference type="InterPro" id="IPR018496">
    <property type="entry name" value="PsdUridine_synth_RsuA/RluB_CS"/>
</dbReference>
<organism evidence="6">
    <name type="scientific">candidate division CPR3 bacterium</name>
    <dbReference type="NCBI Taxonomy" id="2268181"/>
    <lineage>
        <taxon>Bacteria</taxon>
        <taxon>Bacteria division CPR3</taxon>
    </lineage>
</organism>
<dbReference type="Pfam" id="PF00849">
    <property type="entry name" value="PseudoU_synth_2"/>
    <property type="match status" value="1"/>
</dbReference>
<dbReference type="InterPro" id="IPR020094">
    <property type="entry name" value="TruA/RsuA/RluB/E/F_N"/>
</dbReference>
<comment type="caution">
    <text evidence="6">The sequence shown here is derived from an EMBL/GenBank/DDBJ whole genome shotgun (WGS) entry which is preliminary data.</text>
</comment>
<feature type="domain" description="RNA-binding S4" evidence="5">
    <location>
        <begin position="4"/>
        <end position="66"/>
    </location>
</feature>